<sequence>MVVLMATPGGGSGRRSIGAGGPTMNLGRNLALVTLTFQNSLLILIMHYSRVMPTEGDHRYFPSTAVFLTELLKLAVCLVITLRETAATLAPDTPPKVIFEQVYNAVFAGDGWKLAVPAVFYTMQNLLQYVAIGNLDAVQFQVLYQFKILTTAIFSVYLLRRSLGIKRWLALFLLTLGVCIVSVPPSSSSQVHLHDISDHVFPRSLSSRLGSLRAEFEDVVVPPPRLSRRNEAIDVSIDDDIDATAAAAAAAAHLLDQPMNYSLGVSCILIAAAISGLTSVYFEKILKESAGTVSIWVRNTQMAFYSLIAAFLGGVLWQDGEEIAIHGFFEGYNWIVWVAVLLQAFGGIVASLVIRDTDNIVKTFATSISIVISFLISVYLFDDFSFGLTFLVGTSLVLLATYLYGMQDRRAGLRGRAIPPPIKIANFEKPAIEKVFTPGSMGRTPDPLARWGSGLAVVSSSRPSSPMLPRQGSRRDLKRDD</sequence>
<evidence type="ECO:0000256" key="4">
    <source>
        <dbReference type="ARBA" id="ARBA00023136"/>
    </source>
</evidence>
<dbReference type="InterPro" id="IPR037185">
    <property type="entry name" value="EmrE-like"/>
</dbReference>
<keyword evidence="8" id="KW-1185">Reference proteome</keyword>
<organism evidence="7 8">
    <name type="scientific">Sarocladium strictum</name>
    <name type="common">Black bundle disease fungus</name>
    <name type="synonym">Acremonium strictum</name>
    <dbReference type="NCBI Taxonomy" id="5046"/>
    <lineage>
        <taxon>Eukaryota</taxon>
        <taxon>Fungi</taxon>
        <taxon>Dikarya</taxon>
        <taxon>Ascomycota</taxon>
        <taxon>Pezizomycotina</taxon>
        <taxon>Sordariomycetes</taxon>
        <taxon>Hypocreomycetidae</taxon>
        <taxon>Hypocreales</taxon>
        <taxon>Sarocladiaceae</taxon>
        <taxon>Sarocladium</taxon>
    </lineage>
</organism>
<evidence type="ECO:0000256" key="3">
    <source>
        <dbReference type="ARBA" id="ARBA00022989"/>
    </source>
</evidence>
<feature type="transmembrane region" description="Helical" evidence="6">
    <location>
        <begin position="360"/>
        <end position="380"/>
    </location>
</feature>
<dbReference type="EMBL" id="JAPDFR010000005">
    <property type="protein sequence ID" value="KAK0386773.1"/>
    <property type="molecule type" value="Genomic_DNA"/>
</dbReference>
<protein>
    <recommendedName>
        <fullName evidence="9">UDP-galactose transporter</fullName>
    </recommendedName>
</protein>
<feature type="transmembrane region" description="Helical" evidence="6">
    <location>
        <begin position="60"/>
        <end position="82"/>
    </location>
</feature>
<accession>A0AA39GHH9</accession>
<feature type="transmembrane region" description="Helical" evidence="6">
    <location>
        <begin position="142"/>
        <end position="159"/>
    </location>
</feature>
<keyword evidence="3 6" id="KW-1133">Transmembrane helix</keyword>
<feature type="region of interest" description="Disordered" evidence="5">
    <location>
        <begin position="457"/>
        <end position="481"/>
    </location>
</feature>
<evidence type="ECO:0000256" key="1">
    <source>
        <dbReference type="ARBA" id="ARBA00004141"/>
    </source>
</evidence>
<evidence type="ECO:0000256" key="2">
    <source>
        <dbReference type="ARBA" id="ARBA00022692"/>
    </source>
</evidence>
<keyword evidence="4 6" id="KW-0472">Membrane</keyword>
<dbReference type="PANTHER" id="PTHR10231">
    <property type="entry name" value="NUCLEOTIDE-SUGAR TRANSMEMBRANE TRANSPORTER"/>
    <property type="match status" value="1"/>
</dbReference>
<proteinExistence type="predicted"/>
<reference evidence="7" key="1">
    <citation type="submission" date="2022-10" db="EMBL/GenBank/DDBJ databases">
        <title>Determination and structural analysis of whole genome sequence of Sarocladium strictum F4-1.</title>
        <authorList>
            <person name="Hu L."/>
            <person name="Jiang Y."/>
        </authorList>
    </citation>
    <scope>NUCLEOTIDE SEQUENCE</scope>
    <source>
        <strain evidence="7">F4-1</strain>
    </source>
</reference>
<comment type="subcellular location">
    <subcellularLocation>
        <location evidence="1">Membrane</location>
        <topology evidence="1">Multi-pass membrane protein</topology>
    </subcellularLocation>
</comment>
<evidence type="ECO:0008006" key="9">
    <source>
        <dbReference type="Google" id="ProtNLM"/>
    </source>
</evidence>
<dbReference type="Pfam" id="PF04142">
    <property type="entry name" value="Nuc_sug_transp"/>
    <property type="match status" value="1"/>
</dbReference>
<dbReference type="GO" id="GO:0015165">
    <property type="term" value="F:pyrimidine nucleotide-sugar transmembrane transporter activity"/>
    <property type="evidence" value="ECO:0007669"/>
    <property type="project" value="InterPro"/>
</dbReference>
<feature type="transmembrane region" description="Helical" evidence="6">
    <location>
        <begin position="386"/>
        <end position="405"/>
    </location>
</feature>
<dbReference type="GO" id="GO:0000139">
    <property type="term" value="C:Golgi membrane"/>
    <property type="evidence" value="ECO:0007669"/>
    <property type="project" value="InterPro"/>
</dbReference>
<gene>
    <name evidence="7" type="ORF">NLU13_6609</name>
</gene>
<feature type="transmembrane region" description="Helical" evidence="6">
    <location>
        <begin position="168"/>
        <end position="185"/>
    </location>
</feature>
<dbReference type="InterPro" id="IPR007271">
    <property type="entry name" value="Nuc_sug_transpt"/>
</dbReference>
<keyword evidence="2 6" id="KW-0812">Transmembrane</keyword>
<name>A0AA39GHH9_SARSR</name>
<feature type="transmembrane region" description="Helical" evidence="6">
    <location>
        <begin position="332"/>
        <end position="353"/>
    </location>
</feature>
<feature type="transmembrane region" description="Helical" evidence="6">
    <location>
        <begin position="302"/>
        <end position="320"/>
    </location>
</feature>
<dbReference type="SUPFAM" id="SSF103481">
    <property type="entry name" value="Multidrug resistance efflux transporter EmrE"/>
    <property type="match status" value="1"/>
</dbReference>
<evidence type="ECO:0000256" key="6">
    <source>
        <dbReference type="SAM" id="Phobius"/>
    </source>
</evidence>
<dbReference type="AlphaFoldDB" id="A0AA39GHH9"/>
<feature type="transmembrane region" description="Helical" evidence="6">
    <location>
        <begin position="30"/>
        <end position="48"/>
    </location>
</feature>
<evidence type="ECO:0000313" key="7">
    <source>
        <dbReference type="EMBL" id="KAK0386773.1"/>
    </source>
</evidence>
<evidence type="ECO:0000313" key="8">
    <source>
        <dbReference type="Proteomes" id="UP001175261"/>
    </source>
</evidence>
<comment type="caution">
    <text evidence="7">The sequence shown here is derived from an EMBL/GenBank/DDBJ whole genome shotgun (WGS) entry which is preliminary data.</text>
</comment>
<evidence type="ECO:0000256" key="5">
    <source>
        <dbReference type="SAM" id="MobiDB-lite"/>
    </source>
</evidence>
<dbReference type="Proteomes" id="UP001175261">
    <property type="component" value="Unassembled WGS sequence"/>
</dbReference>
<dbReference type="NCBIfam" id="TIGR00803">
    <property type="entry name" value="nst"/>
    <property type="match status" value="2"/>
</dbReference>
<feature type="transmembrane region" description="Helical" evidence="6">
    <location>
        <begin position="261"/>
        <end position="282"/>
    </location>
</feature>